<dbReference type="EMBL" id="CVQI01022223">
    <property type="protein sequence ID" value="CRK29455.1"/>
    <property type="molecule type" value="Genomic_DNA"/>
</dbReference>
<dbReference type="GO" id="GO:0071014">
    <property type="term" value="C:post-mRNA release spliceosomal complex"/>
    <property type="evidence" value="ECO:0007669"/>
    <property type="project" value="TreeGrafter"/>
</dbReference>
<comment type="subcellular location">
    <subcellularLocation>
        <location evidence="2 9">Nucleus</location>
    </subcellularLocation>
</comment>
<dbReference type="SUPFAM" id="SSF101447">
    <property type="entry name" value="Formin homology 2 domain (FH2 domain)"/>
    <property type="match status" value="1"/>
</dbReference>
<sequence length="450" mass="48492">MPPAKKRKTAAAAKAEKALDADVPAEQPTTNTTDSTQDEPSREDVPPAEAITQAGPSAAAPPPTAEAAAESDTPAATPINPASKAADRMARFKALQARAKSSSDSNLKEATLESQRLAADPKTAAAAKAEKALDANVPAEQPTTNTTDTTQDEPSQEDAAPAEETTQAGPSAAAPPPPPPPPPPPTAEAAADSETPAATPINPASKAADRMARFKALQARAKSSSDSNLKEATLESQRLAADPSQLTAIHRRQAIASHKLLRADVEDAGGDFERKRAWDWTVDESEKWDKRVKKKDAARDNNAFSDYRAASNKVYKRQVKNMAPDLDRYERDKMAAVERAYASGGLDIVETEDGELIAVDKDGSFYSTADSTGFAQNKPDKANIDRLVDDLRQAEEARLKKRKDRMAQSGDDGDVTYINEKNKQFNSKLSRFYNKYTAEIRDSFERGTMI</sequence>
<evidence type="ECO:0000256" key="2">
    <source>
        <dbReference type="ARBA" id="ARBA00004123"/>
    </source>
</evidence>
<comment type="function">
    <text evidence="1 9">Involved in pre-mRNA splicing.</text>
</comment>
<reference evidence="12" key="1">
    <citation type="submission" date="2015-05" db="EMBL/GenBank/DDBJ databases">
        <authorList>
            <person name="Fogelqvist Johan"/>
        </authorList>
    </citation>
    <scope>NUCLEOTIDE SEQUENCE [LARGE SCALE GENOMIC DNA]</scope>
</reference>
<dbReference type="InterPro" id="IPR013260">
    <property type="entry name" value="mRNA_splic_SYF2"/>
</dbReference>
<comment type="subunit">
    <text evidence="9">May be part of a spliceosome complex.</text>
</comment>
<dbReference type="Proteomes" id="UP000045706">
    <property type="component" value="Unassembled WGS sequence"/>
</dbReference>
<dbReference type="AlphaFoldDB" id="A0A0G4M673"/>
<feature type="region of interest" description="Disordered" evidence="10">
    <location>
        <begin position="1"/>
        <end position="240"/>
    </location>
</feature>
<comment type="similarity">
    <text evidence="3 9">Belongs to the SYF2 family.</text>
</comment>
<keyword evidence="7 9" id="KW-0508">mRNA splicing</keyword>
<evidence type="ECO:0000313" key="11">
    <source>
        <dbReference type="EMBL" id="CRK29455.1"/>
    </source>
</evidence>
<keyword evidence="8 9" id="KW-0539">Nucleus</keyword>
<keyword evidence="5 9" id="KW-0507">mRNA processing</keyword>
<evidence type="ECO:0000313" key="12">
    <source>
        <dbReference type="Proteomes" id="UP000045706"/>
    </source>
</evidence>
<feature type="compositionally biased region" description="Low complexity" evidence="10">
    <location>
        <begin position="65"/>
        <end position="78"/>
    </location>
</feature>
<evidence type="ECO:0000256" key="7">
    <source>
        <dbReference type="ARBA" id="ARBA00023187"/>
    </source>
</evidence>
<name>A0A0G4M673_VERLO</name>
<dbReference type="Pfam" id="PF08231">
    <property type="entry name" value="SYF2"/>
    <property type="match status" value="1"/>
</dbReference>
<dbReference type="PANTHER" id="PTHR13264">
    <property type="entry name" value="GCIP-INTERACTING PROTEIN P29"/>
    <property type="match status" value="1"/>
</dbReference>
<evidence type="ECO:0000256" key="3">
    <source>
        <dbReference type="ARBA" id="ARBA00010028"/>
    </source>
</evidence>
<dbReference type="GO" id="GO:0000398">
    <property type="term" value="P:mRNA splicing, via spliceosome"/>
    <property type="evidence" value="ECO:0007669"/>
    <property type="project" value="UniProtKB-UniRule"/>
</dbReference>
<organism evidence="11 12">
    <name type="scientific">Verticillium longisporum</name>
    <name type="common">Verticillium dahliae var. longisporum</name>
    <dbReference type="NCBI Taxonomy" id="100787"/>
    <lineage>
        <taxon>Eukaryota</taxon>
        <taxon>Fungi</taxon>
        <taxon>Dikarya</taxon>
        <taxon>Ascomycota</taxon>
        <taxon>Pezizomycotina</taxon>
        <taxon>Sordariomycetes</taxon>
        <taxon>Hypocreomycetidae</taxon>
        <taxon>Glomerellales</taxon>
        <taxon>Plectosphaerellaceae</taxon>
        <taxon>Verticillium</taxon>
    </lineage>
</organism>
<evidence type="ECO:0000256" key="9">
    <source>
        <dbReference type="RuleBase" id="RU367148"/>
    </source>
</evidence>
<evidence type="ECO:0000256" key="1">
    <source>
        <dbReference type="ARBA" id="ARBA00003777"/>
    </source>
</evidence>
<evidence type="ECO:0000256" key="4">
    <source>
        <dbReference type="ARBA" id="ARBA00014745"/>
    </source>
</evidence>
<evidence type="ECO:0000256" key="10">
    <source>
        <dbReference type="SAM" id="MobiDB-lite"/>
    </source>
</evidence>
<dbReference type="GO" id="GO:0071013">
    <property type="term" value="C:catalytic step 2 spliceosome"/>
    <property type="evidence" value="ECO:0007669"/>
    <property type="project" value="TreeGrafter"/>
</dbReference>
<dbReference type="PANTHER" id="PTHR13264:SF5">
    <property type="entry name" value="PRE-MRNA-SPLICING FACTOR SYF2"/>
    <property type="match status" value="1"/>
</dbReference>
<evidence type="ECO:0000256" key="6">
    <source>
        <dbReference type="ARBA" id="ARBA00022728"/>
    </source>
</evidence>
<accession>A0A0G4M673</accession>
<proteinExistence type="inferred from homology"/>
<feature type="compositionally biased region" description="Pro residues" evidence="10">
    <location>
        <begin position="173"/>
        <end position="186"/>
    </location>
</feature>
<feature type="compositionally biased region" description="Low complexity" evidence="10">
    <location>
        <begin position="140"/>
        <end position="149"/>
    </location>
</feature>
<evidence type="ECO:0000256" key="5">
    <source>
        <dbReference type="ARBA" id="ARBA00022664"/>
    </source>
</evidence>
<protein>
    <recommendedName>
        <fullName evidence="4 9">Pre-mRNA-splicing factor SYF2</fullName>
    </recommendedName>
</protein>
<evidence type="ECO:0000256" key="8">
    <source>
        <dbReference type="ARBA" id="ARBA00023242"/>
    </source>
</evidence>
<gene>
    <name evidence="11" type="ORF">BN1723_000448</name>
</gene>
<feature type="compositionally biased region" description="Low complexity" evidence="10">
    <location>
        <begin position="187"/>
        <end position="200"/>
    </location>
</feature>
<dbReference type="GO" id="GO:0000974">
    <property type="term" value="C:Prp19 complex"/>
    <property type="evidence" value="ECO:0007669"/>
    <property type="project" value="TreeGrafter"/>
</dbReference>
<feature type="compositionally biased region" description="Low complexity" evidence="10">
    <location>
        <begin position="117"/>
        <end position="127"/>
    </location>
</feature>
<keyword evidence="6 9" id="KW-0747">Spliceosome</keyword>